<dbReference type="RefSeq" id="WP_253884691.1">
    <property type="nucleotide sequence ID" value="NZ_BAAAVB010000002.1"/>
</dbReference>
<proteinExistence type="predicted"/>
<dbReference type="Gene3D" id="1.20.910.10">
    <property type="entry name" value="Heme oxygenase-like"/>
    <property type="match status" value="1"/>
</dbReference>
<dbReference type="Proteomes" id="UP001205185">
    <property type="component" value="Unassembled WGS sequence"/>
</dbReference>
<organism evidence="1 2">
    <name type="scientific">Actinokineospora diospyrosa</name>
    <dbReference type="NCBI Taxonomy" id="103728"/>
    <lineage>
        <taxon>Bacteria</taxon>
        <taxon>Bacillati</taxon>
        <taxon>Actinomycetota</taxon>
        <taxon>Actinomycetes</taxon>
        <taxon>Pseudonocardiales</taxon>
        <taxon>Pseudonocardiaceae</taxon>
        <taxon>Actinokineospora</taxon>
    </lineage>
</organism>
<accession>A0ABT1I595</accession>
<dbReference type="InterPro" id="IPR016084">
    <property type="entry name" value="Haem_Oase-like_multi-hlx"/>
</dbReference>
<dbReference type="EMBL" id="JAMTCO010000001">
    <property type="protein sequence ID" value="MCP2267776.1"/>
    <property type="molecule type" value="Genomic_DNA"/>
</dbReference>
<evidence type="ECO:0000313" key="1">
    <source>
        <dbReference type="EMBL" id="MCP2267776.1"/>
    </source>
</evidence>
<comment type="caution">
    <text evidence="1">The sequence shown here is derived from an EMBL/GenBank/DDBJ whole genome shotgun (WGS) entry which is preliminary data.</text>
</comment>
<dbReference type="SMART" id="SM01236">
    <property type="entry name" value="Haem_oxygenase_2"/>
    <property type="match status" value="1"/>
</dbReference>
<evidence type="ECO:0000313" key="2">
    <source>
        <dbReference type="Proteomes" id="UP001205185"/>
    </source>
</evidence>
<gene>
    <name evidence="1" type="ORF">LV75_000258</name>
</gene>
<sequence>MHLPAPRGELSAAVTAALGGHRGALPPVRGVDPHGEDLTLALHVLYELHYRGFDGVDEGLEWDPDLLRLRAALERPFLAAVREEVGTAEVAAVVEDLLVERLPGSGVSHFLRERGEWWHFQEVFTHRSIYHLKEADPHAWVIPRLRGRAKAALVAVEFDEYGGGRAERMHSRLFADLLDAAGLSSEYLHYLDVVPAPALATVNLMSMFGLHRSLRGALVGHFAATEITTGPSARRMVSALRKLSAPRECVRFYTEHIEADAVHEQVLRHEVIGGLLEDEPHLAGDVAFGLMATELLEDRLSNHVLGAWQDGVSSLREAADVLV</sequence>
<protein>
    <submittedName>
        <fullName evidence="1">Iron-containing redox enzyme</fullName>
    </submittedName>
</protein>
<reference evidence="1 2" key="1">
    <citation type="submission" date="2022-06" db="EMBL/GenBank/DDBJ databases">
        <title>Genomic Encyclopedia of Archaeal and Bacterial Type Strains, Phase II (KMG-II): from individual species to whole genera.</title>
        <authorList>
            <person name="Goeker M."/>
        </authorList>
    </citation>
    <scope>NUCLEOTIDE SEQUENCE [LARGE SCALE GENOMIC DNA]</scope>
    <source>
        <strain evidence="1 2">DSM 44255</strain>
    </source>
</reference>
<name>A0ABT1I595_9PSEU</name>
<dbReference type="Pfam" id="PF14518">
    <property type="entry name" value="Haem_oxygenas_2"/>
    <property type="match status" value="1"/>
</dbReference>
<dbReference type="SUPFAM" id="SSF48613">
    <property type="entry name" value="Heme oxygenase-like"/>
    <property type="match status" value="1"/>
</dbReference>
<keyword evidence="2" id="KW-1185">Reference proteome</keyword>